<dbReference type="EMBL" id="CP041046">
    <property type="protein sequence ID" value="QDE38077.1"/>
    <property type="molecule type" value="Genomic_DNA"/>
</dbReference>
<keyword evidence="1" id="KW-1133">Transmembrane helix</keyword>
<dbReference type="AlphaFoldDB" id="A0A4Y5YYZ8"/>
<dbReference type="InterPro" id="IPR046216">
    <property type="entry name" value="DUF6249"/>
</dbReference>
<evidence type="ECO:0000259" key="2">
    <source>
        <dbReference type="Pfam" id="PF19762"/>
    </source>
</evidence>
<proteinExistence type="predicted"/>
<accession>A0A4Y5YYZ8</accession>
<organism evidence="3 4">
    <name type="scientific">Luteibacter pinisoli</name>
    <dbReference type="NCBI Taxonomy" id="2589080"/>
    <lineage>
        <taxon>Bacteria</taxon>
        <taxon>Pseudomonadati</taxon>
        <taxon>Pseudomonadota</taxon>
        <taxon>Gammaproteobacteria</taxon>
        <taxon>Lysobacterales</taxon>
        <taxon>Rhodanobacteraceae</taxon>
        <taxon>Luteibacter</taxon>
    </lineage>
</organism>
<dbReference type="Pfam" id="PF19762">
    <property type="entry name" value="DUF6249"/>
    <property type="match status" value="1"/>
</dbReference>
<evidence type="ECO:0000313" key="3">
    <source>
        <dbReference type="EMBL" id="QDE38077.1"/>
    </source>
</evidence>
<keyword evidence="1" id="KW-0812">Transmembrane</keyword>
<keyword evidence="1" id="KW-0472">Membrane</keyword>
<dbReference type="RefSeq" id="WP_139979202.1">
    <property type="nucleotide sequence ID" value="NZ_CP041046.1"/>
</dbReference>
<dbReference type="KEGG" id="lpy:FIV34_02130"/>
<dbReference type="Proteomes" id="UP000316093">
    <property type="component" value="Chromosome"/>
</dbReference>
<evidence type="ECO:0000313" key="4">
    <source>
        <dbReference type="Proteomes" id="UP000316093"/>
    </source>
</evidence>
<name>A0A4Y5YYZ8_9GAMM</name>
<feature type="transmembrane region" description="Helical" evidence="1">
    <location>
        <begin position="60"/>
        <end position="79"/>
    </location>
</feature>
<gene>
    <name evidence="3" type="ORF">FIV34_02130</name>
</gene>
<feature type="transmembrane region" description="Helical" evidence="1">
    <location>
        <begin position="6"/>
        <end position="24"/>
    </location>
</feature>
<protein>
    <recommendedName>
        <fullName evidence="2">DUF6249 domain-containing protein</fullName>
    </recommendedName>
</protein>
<feature type="domain" description="DUF6249" evidence="2">
    <location>
        <begin position="12"/>
        <end position="106"/>
    </location>
</feature>
<evidence type="ECO:0000256" key="1">
    <source>
        <dbReference type="SAM" id="Phobius"/>
    </source>
</evidence>
<sequence>MDIPGTLVPISLFAAIALSIKWILESRVRSKMLQAGVTGELQVQWIEEELNQRRQSALRWGIVLTLLAGGFGIIQAAGWQDLNPGVVAILVACTGIGNLAYYAISRKQTR</sequence>
<feature type="transmembrane region" description="Helical" evidence="1">
    <location>
        <begin position="85"/>
        <end position="104"/>
    </location>
</feature>
<reference evidence="3 4" key="1">
    <citation type="submission" date="2019-06" db="EMBL/GenBank/DDBJ databases">
        <title>A complete genome sequence for Luteibacter pinisoli MAH-14.</title>
        <authorList>
            <person name="Baltrus D.A."/>
        </authorList>
    </citation>
    <scope>NUCLEOTIDE SEQUENCE [LARGE SCALE GENOMIC DNA]</scope>
    <source>
        <strain evidence="3 4">MAH-14</strain>
    </source>
</reference>
<dbReference type="OrthoDB" id="5954762at2"/>
<keyword evidence="4" id="KW-1185">Reference proteome</keyword>